<name>A0A7I8L0V9_SPIIN</name>
<dbReference type="Proteomes" id="UP000663760">
    <property type="component" value="Chromosome 10"/>
</dbReference>
<dbReference type="PANTHER" id="PTHR31374:SF304">
    <property type="entry name" value="OS04G0537100 PROTEIN"/>
    <property type="match status" value="1"/>
</dbReference>
<dbReference type="AlphaFoldDB" id="A0A7I8L0V9"/>
<proteinExistence type="inferred from homology"/>
<accession>A0A7I8L0V9</accession>
<reference evidence="2" key="1">
    <citation type="submission" date="2020-02" db="EMBL/GenBank/DDBJ databases">
        <authorList>
            <person name="Scholz U."/>
            <person name="Mascher M."/>
            <person name="Fiebig A."/>
        </authorList>
    </citation>
    <scope>NUCLEOTIDE SEQUENCE</scope>
</reference>
<gene>
    <name evidence="2" type="ORF">SI8410_10014299</name>
</gene>
<dbReference type="Pfam" id="PF02519">
    <property type="entry name" value="Auxin_inducible"/>
    <property type="match status" value="1"/>
</dbReference>
<dbReference type="PANTHER" id="PTHR31374">
    <property type="entry name" value="AUXIN-INDUCED PROTEIN-LIKE-RELATED"/>
    <property type="match status" value="1"/>
</dbReference>
<evidence type="ECO:0000313" key="3">
    <source>
        <dbReference type="Proteomes" id="UP000663760"/>
    </source>
</evidence>
<protein>
    <submittedName>
        <fullName evidence="2">Uncharacterized protein</fullName>
    </submittedName>
</protein>
<dbReference type="GO" id="GO:0009733">
    <property type="term" value="P:response to auxin"/>
    <property type="evidence" value="ECO:0007669"/>
    <property type="project" value="InterPro"/>
</dbReference>
<dbReference type="InterPro" id="IPR003676">
    <property type="entry name" value="SAUR_fam"/>
</dbReference>
<keyword evidence="3" id="KW-1185">Reference proteome</keyword>
<organism evidence="2 3">
    <name type="scientific">Spirodela intermedia</name>
    <name type="common">Intermediate duckweed</name>
    <dbReference type="NCBI Taxonomy" id="51605"/>
    <lineage>
        <taxon>Eukaryota</taxon>
        <taxon>Viridiplantae</taxon>
        <taxon>Streptophyta</taxon>
        <taxon>Embryophyta</taxon>
        <taxon>Tracheophyta</taxon>
        <taxon>Spermatophyta</taxon>
        <taxon>Magnoliopsida</taxon>
        <taxon>Liliopsida</taxon>
        <taxon>Araceae</taxon>
        <taxon>Lemnoideae</taxon>
        <taxon>Spirodela</taxon>
    </lineage>
</organism>
<evidence type="ECO:0000256" key="1">
    <source>
        <dbReference type="ARBA" id="ARBA00006974"/>
    </source>
</evidence>
<comment type="similarity">
    <text evidence="1">Belongs to the ARG7 family.</text>
</comment>
<dbReference type="OrthoDB" id="1026046at2759"/>
<evidence type="ECO:0000313" key="2">
    <source>
        <dbReference type="EMBL" id="CAA7403621.1"/>
    </source>
</evidence>
<sequence length="150" mass="16727">MAAKFADWGRLFPLRLRPSPRAWLSGGGDEYGGDYQLLRQRRPKPPPKGHLVVYVPRDGGERPHRAVVPVVYFNHPLFGELLRKVETEFGFQQSGGITIPCPVSDFESICTAVAAEVGRRRSGSSAARLPRQLLSLTGRRPIVQQTCDYI</sequence>
<dbReference type="EMBL" id="LR746273">
    <property type="protein sequence ID" value="CAA7403621.1"/>
    <property type="molecule type" value="Genomic_DNA"/>
</dbReference>